<evidence type="ECO:0000256" key="2">
    <source>
        <dbReference type="SAM" id="Phobius"/>
    </source>
</evidence>
<keyword evidence="4" id="KW-1185">Reference proteome</keyword>
<name>A0ABQ9IDI6_9NEOP</name>
<evidence type="ECO:0000313" key="3">
    <source>
        <dbReference type="EMBL" id="KAJ8894733.1"/>
    </source>
</evidence>
<dbReference type="Proteomes" id="UP001159363">
    <property type="component" value="Chromosome 1"/>
</dbReference>
<sequence length="1142" mass="127360">MVTPVLYVCHSPADTWIIQSLKLFNHKPTLILVVRGAAVVQWSYNSSPTHGSIPGFPHFGTVQEDGGFSRGSPVSNTRVAPHSLPSSSSALKTWLLSCRGCVAVSQVQNEMELRRNERAEETADPRENRPVVYFGTIPNCENPGVTQPGIETRFTLVRVSLDRRMDEVMISLRVLILHKAAEYTSYIQEDLKQGFQNGDKTIMREAMITPGQSSQSRSRPTNSPRTFDLVCVTSLRVFPARLGSESRSAESFGRYRALTTSQFRVSLGLGLSFLLPPPAAALPLENTVPSECTFICGQSVMWQQARQCSGAGTTCRSQHVMQHLLDPKTVPFGDGKYVVVAHAEPPRLCWEQHPLYSLTGSGQRDAVQPLPVRECGVSLEHHSRSCWRWRYLVPGAVSRFIDGKTARQFSALRLEAMRVSMRHVSVAPSAPTLVRLRCAKFLQPGGQLTKQGARVAERLTRSPPTKANWVQSPAGSPDLRKWESCRTMPLVAEFSRGSPFSPAPSLQRRSIFTSITLIGSQDLTSSRDCPRSQLRYYRDKLKGEVACSHLTIHKCCRQPRYSRSPHSRVTPPHFTWLISLEYGPDNDCTSESGKSHAILKEGNPRLATLRSQRQESNSSVDGDVVVTYMTPAATLAGTVANTAGSRKQPAAPQGYQPLPVDPYQGLGAVVAERLDCSPLTKANRIPSRRIFASGIRGGRCRWSGISRFPRPCISALLHSHPHRLSRPRLKSRPKSSLRRIDLKAEYKMEMFKILGVLCNISWKVESLQAKRRLAPRDSAFMPGNRPPQGCQLLPYDRATPHMQHTLLQSIVHHTSRATQVTLEACEHQLLLFTRFYSSCNNSVLRSAAYHTVCIMNPFTSILDYCLHTVKIMGKWPDKCNPSAAYSSANRECNTGSQEPIRLKTRYQSLLQPIGKFTRSHQRNYNDISCLCADLFCVEFNRGILMCFIIASTCNTRNWSSVFPSDSGYTIAMYITLMEVIESERAGKLPYARFPPLALSFYGVSFCLFYLPTLFAAVLLVQATPDVATLLYHVHYSLDIGIASSQESKSRWPPGSRTLAHRMPVRMHAAKDGFTTIRPFDGHSSAGMQGRRKREIPEETRRQAASSGTIPTCESPEVTQLWWEASSLSDWPLQPPTTNQDPS</sequence>
<proteinExistence type="predicted"/>
<dbReference type="EMBL" id="JARBHB010000001">
    <property type="protein sequence ID" value="KAJ8894733.1"/>
    <property type="molecule type" value="Genomic_DNA"/>
</dbReference>
<keyword evidence="2" id="KW-0812">Transmembrane</keyword>
<protein>
    <submittedName>
        <fullName evidence="3">Uncharacterized protein</fullName>
    </submittedName>
</protein>
<feature type="compositionally biased region" description="Polar residues" evidence="1">
    <location>
        <begin position="1102"/>
        <end position="1111"/>
    </location>
</feature>
<evidence type="ECO:0000313" key="4">
    <source>
        <dbReference type="Proteomes" id="UP001159363"/>
    </source>
</evidence>
<organism evidence="3 4">
    <name type="scientific">Dryococelus australis</name>
    <dbReference type="NCBI Taxonomy" id="614101"/>
    <lineage>
        <taxon>Eukaryota</taxon>
        <taxon>Metazoa</taxon>
        <taxon>Ecdysozoa</taxon>
        <taxon>Arthropoda</taxon>
        <taxon>Hexapoda</taxon>
        <taxon>Insecta</taxon>
        <taxon>Pterygota</taxon>
        <taxon>Neoptera</taxon>
        <taxon>Polyneoptera</taxon>
        <taxon>Phasmatodea</taxon>
        <taxon>Verophasmatodea</taxon>
        <taxon>Anareolatae</taxon>
        <taxon>Phasmatidae</taxon>
        <taxon>Eurycanthinae</taxon>
        <taxon>Dryococelus</taxon>
    </lineage>
</organism>
<comment type="caution">
    <text evidence="3">The sequence shown here is derived from an EMBL/GenBank/DDBJ whole genome shotgun (WGS) entry which is preliminary data.</text>
</comment>
<gene>
    <name evidence="3" type="ORF">PR048_000040</name>
</gene>
<keyword evidence="2" id="KW-1133">Transmembrane helix</keyword>
<evidence type="ECO:0000256" key="1">
    <source>
        <dbReference type="SAM" id="MobiDB-lite"/>
    </source>
</evidence>
<feature type="transmembrane region" description="Helical" evidence="2">
    <location>
        <begin position="998"/>
        <end position="1020"/>
    </location>
</feature>
<keyword evidence="2" id="KW-0472">Membrane</keyword>
<accession>A0ABQ9IDI6</accession>
<reference evidence="3 4" key="1">
    <citation type="submission" date="2023-02" db="EMBL/GenBank/DDBJ databases">
        <title>LHISI_Scaffold_Assembly.</title>
        <authorList>
            <person name="Stuart O.P."/>
            <person name="Cleave R."/>
            <person name="Magrath M.J.L."/>
            <person name="Mikheyev A.S."/>
        </authorList>
    </citation>
    <scope>NUCLEOTIDE SEQUENCE [LARGE SCALE GENOMIC DNA]</scope>
    <source>
        <strain evidence="3">Daus_M_001</strain>
        <tissue evidence="3">Leg muscle</tissue>
    </source>
</reference>
<feature type="region of interest" description="Disordered" evidence="1">
    <location>
        <begin position="1079"/>
        <end position="1114"/>
    </location>
</feature>